<dbReference type="SMART" id="SM00989">
    <property type="entry name" value="V4R"/>
    <property type="match status" value="1"/>
</dbReference>
<gene>
    <name evidence="4" type="ordered locus">HRM2_15940</name>
</gene>
<dbReference type="SUPFAM" id="SSF111126">
    <property type="entry name" value="Ligand-binding domain in the NO signalling and Golgi transport"/>
    <property type="match status" value="1"/>
</dbReference>
<dbReference type="Gene3D" id="3.30.70.270">
    <property type="match status" value="1"/>
</dbReference>
<reference evidence="4 5" key="1">
    <citation type="journal article" date="2009" name="Environ. Microbiol.">
        <title>Genome sequence of Desulfobacterium autotrophicum HRM2, a marine sulfate reducer oxidizing organic carbon completely to carbon dioxide.</title>
        <authorList>
            <person name="Strittmatter A.W."/>
            <person name="Liesegang H."/>
            <person name="Rabus R."/>
            <person name="Decker I."/>
            <person name="Amann J."/>
            <person name="Andres S."/>
            <person name="Henne A."/>
            <person name="Fricke W.F."/>
            <person name="Martinez-Arias R."/>
            <person name="Bartels D."/>
            <person name="Goesmann A."/>
            <person name="Krause L."/>
            <person name="Puehler A."/>
            <person name="Klenk H.P."/>
            <person name="Richter M."/>
            <person name="Schuler M."/>
            <person name="Gloeckner F.O."/>
            <person name="Meyerdierks A."/>
            <person name="Gottschalk G."/>
            <person name="Amann R."/>
        </authorList>
    </citation>
    <scope>NUCLEOTIDE SEQUENCE [LARGE SCALE GENOMIC DNA]</scope>
    <source>
        <strain evidence="5">ATCC 43914 / DSM 3382 / HRM2</strain>
    </source>
</reference>
<dbReference type="InterPro" id="IPR050469">
    <property type="entry name" value="Diguanylate_Cyclase"/>
</dbReference>
<dbReference type="PROSITE" id="PS50887">
    <property type="entry name" value="GGDEF"/>
    <property type="match status" value="1"/>
</dbReference>
<evidence type="ECO:0000313" key="4">
    <source>
        <dbReference type="EMBL" id="ACN14703.1"/>
    </source>
</evidence>
<dbReference type="Pfam" id="PF00990">
    <property type="entry name" value="GGDEF"/>
    <property type="match status" value="1"/>
</dbReference>
<evidence type="ECO:0000256" key="2">
    <source>
        <dbReference type="ARBA" id="ARBA00034247"/>
    </source>
</evidence>
<dbReference type="PANTHER" id="PTHR45138:SF9">
    <property type="entry name" value="DIGUANYLATE CYCLASE DGCM-RELATED"/>
    <property type="match status" value="1"/>
</dbReference>
<dbReference type="EC" id="2.7.7.65" evidence="1"/>
<evidence type="ECO:0000256" key="1">
    <source>
        <dbReference type="ARBA" id="ARBA00012528"/>
    </source>
</evidence>
<accession>C0QAB8</accession>
<evidence type="ECO:0000313" key="5">
    <source>
        <dbReference type="Proteomes" id="UP000000442"/>
    </source>
</evidence>
<dbReference type="eggNOG" id="COG1719">
    <property type="taxonomic scope" value="Bacteria"/>
</dbReference>
<keyword evidence="5" id="KW-1185">Reference proteome</keyword>
<dbReference type="Gene3D" id="3.30.1380.20">
    <property type="entry name" value="Trafficking protein particle complex subunit 3"/>
    <property type="match status" value="1"/>
</dbReference>
<dbReference type="OrthoDB" id="9759607at2"/>
<dbReference type="InterPro" id="IPR029787">
    <property type="entry name" value="Nucleotide_cyclase"/>
</dbReference>
<dbReference type="FunFam" id="3.30.70.270:FF:000001">
    <property type="entry name" value="Diguanylate cyclase domain protein"/>
    <property type="match status" value="1"/>
</dbReference>
<dbReference type="STRING" id="177437.HRM2_15940"/>
<sequence length="493" mass="56570">MNDRESIGIIDKYIGENVHGVTPVPFKDIPETCHLLEGEINTFNFRNLFNTASQIFGSLTLAEKYLLDGLKLDNYYIRSRSTEDRVEPLHLVHLLQDDFWISNYLSSCILENAERHLRGSILGEDPLFEAGKRLRATNGILASTVMRMITIEQLMYISRMRNNSYNHIKKIFPSVDRKGRCITLRIEYKTDCTRASNGLMTNKAVCNWYRGALFGHMEAMGLQESDIQETQCVTQGHDCCVFECRYIPKPFFSGLRHHLINLIDGSLAHKIELLVKNQRELSLTIADLRKKDRETNLQLKALLIEIGQKNLQLEALTLIDYLTGLYNRKYYTERLKETLRICNREKRILAVVMMDIDHFKSVNDKHGHAAGDECLRMIGQVLKTALKKTRPGDFAARYGGEEFVLIFSGANADWVEKKANEIRKTIQAQTVNTMNNREEKIEISITISMGFACKGPIFDDEIMLSPEIMTRRADTMLYKAKQLGRNRVVGESQ</sequence>
<comment type="catalytic activity">
    <reaction evidence="2">
        <text>2 GTP = 3',3'-c-di-GMP + 2 diphosphate</text>
        <dbReference type="Rhea" id="RHEA:24898"/>
        <dbReference type="ChEBI" id="CHEBI:33019"/>
        <dbReference type="ChEBI" id="CHEBI:37565"/>
        <dbReference type="ChEBI" id="CHEBI:58805"/>
        <dbReference type="EC" id="2.7.7.65"/>
    </reaction>
</comment>
<dbReference type="eggNOG" id="COG3706">
    <property type="taxonomic scope" value="Bacteria"/>
</dbReference>
<dbReference type="AlphaFoldDB" id="C0QAB8"/>
<dbReference type="EMBL" id="CP001087">
    <property type="protein sequence ID" value="ACN14703.1"/>
    <property type="molecule type" value="Genomic_DNA"/>
</dbReference>
<dbReference type="InterPro" id="IPR024096">
    <property type="entry name" value="NO_sig/Golgi_transp_ligand-bd"/>
</dbReference>
<dbReference type="Proteomes" id="UP000000442">
    <property type="component" value="Chromosome"/>
</dbReference>
<protein>
    <recommendedName>
        <fullName evidence="1">diguanylate cyclase</fullName>
        <ecNumber evidence="1">2.7.7.65</ecNumber>
    </recommendedName>
</protein>
<evidence type="ECO:0000259" key="3">
    <source>
        <dbReference type="PROSITE" id="PS50887"/>
    </source>
</evidence>
<dbReference type="GO" id="GO:0052621">
    <property type="term" value="F:diguanylate cyclase activity"/>
    <property type="evidence" value="ECO:0007669"/>
    <property type="project" value="UniProtKB-EC"/>
</dbReference>
<dbReference type="NCBIfam" id="TIGR00254">
    <property type="entry name" value="GGDEF"/>
    <property type="match status" value="1"/>
</dbReference>
<name>C0QAB8_DESAH</name>
<proteinExistence type="predicted"/>
<dbReference type="CDD" id="cd01949">
    <property type="entry name" value="GGDEF"/>
    <property type="match status" value="1"/>
</dbReference>
<dbReference type="SMART" id="SM00267">
    <property type="entry name" value="GGDEF"/>
    <property type="match status" value="1"/>
</dbReference>
<dbReference type="HOGENOM" id="CLU_552891_0_0_7"/>
<dbReference type="InterPro" id="IPR043128">
    <property type="entry name" value="Rev_trsase/Diguanyl_cyclase"/>
</dbReference>
<dbReference type="PANTHER" id="PTHR45138">
    <property type="entry name" value="REGULATORY COMPONENTS OF SENSORY TRANSDUCTION SYSTEM"/>
    <property type="match status" value="1"/>
</dbReference>
<dbReference type="InterPro" id="IPR004096">
    <property type="entry name" value="V4R"/>
</dbReference>
<organism evidence="4 5">
    <name type="scientific">Desulforapulum autotrophicum (strain ATCC 43914 / DSM 3382 / VKM B-1955 / HRM2)</name>
    <name type="common">Desulfobacterium autotrophicum</name>
    <dbReference type="NCBI Taxonomy" id="177437"/>
    <lineage>
        <taxon>Bacteria</taxon>
        <taxon>Pseudomonadati</taxon>
        <taxon>Thermodesulfobacteriota</taxon>
        <taxon>Desulfobacteria</taxon>
        <taxon>Desulfobacterales</taxon>
        <taxon>Desulfobacteraceae</taxon>
        <taxon>Desulforapulum</taxon>
    </lineage>
</organism>
<dbReference type="SUPFAM" id="SSF55073">
    <property type="entry name" value="Nucleotide cyclase"/>
    <property type="match status" value="1"/>
</dbReference>
<dbReference type="KEGG" id="dat:HRM2_15940"/>
<feature type="domain" description="GGDEF" evidence="3">
    <location>
        <begin position="347"/>
        <end position="493"/>
    </location>
</feature>
<dbReference type="InterPro" id="IPR000160">
    <property type="entry name" value="GGDEF_dom"/>
</dbReference>
<dbReference type="RefSeq" id="WP_015903490.1">
    <property type="nucleotide sequence ID" value="NC_012108.1"/>
</dbReference>